<comment type="pathway">
    <text evidence="2 8">Bacterial outer membrane biogenesis; lipopolysaccharide biosynthesis.</text>
</comment>
<name>D6ZZ38_ANCN5</name>
<dbReference type="HOGENOM" id="CLU_036666_0_0_5"/>
<dbReference type="SUPFAM" id="SSF51569">
    <property type="entry name" value="Aldolase"/>
    <property type="match status" value="1"/>
</dbReference>
<dbReference type="RefSeq" id="WP_013166678.1">
    <property type="nucleotide sequence ID" value="NC_014217.1"/>
</dbReference>
<dbReference type="PANTHER" id="PTHR21057">
    <property type="entry name" value="PHOSPHO-2-DEHYDRO-3-DEOXYHEPTONATE ALDOLASE"/>
    <property type="match status" value="1"/>
</dbReference>
<evidence type="ECO:0000256" key="7">
    <source>
        <dbReference type="ARBA" id="ARBA00049112"/>
    </source>
</evidence>
<dbReference type="KEGG" id="sno:Snov_1871"/>
<dbReference type="GO" id="GO:0008676">
    <property type="term" value="F:3-deoxy-8-phosphooctulonate synthase activity"/>
    <property type="evidence" value="ECO:0007669"/>
    <property type="project" value="UniProtKB-UniRule"/>
</dbReference>
<dbReference type="Gene3D" id="3.20.20.70">
    <property type="entry name" value="Aldolase class I"/>
    <property type="match status" value="1"/>
</dbReference>
<evidence type="ECO:0000256" key="4">
    <source>
        <dbReference type="ARBA" id="ARBA00010499"/>
    </source>
</evidence>
<dbReference type="NCBIfam" id="TIGR01362">
    <property type="entry name" value="KDO8P_synth"/>
    <property type="match status" value="1"/>
</dbReference>
<evidence type="ECO:0000256" key="2">
    <source>
        <dbReference type="ARBA" id="ARBA00004756"/>
    </source>
</evidence>
<dbReference type="STRING" id="639283.Snov_1871"/>
<evidence type="ECO:0000256" key="6">
    <source>
        <dbReference type="ARBA" id="ARBA00022679"/>
    </source>
</evidence>
<keyword evidence="11" id="KW-1185">Reference proteome</keyword>
<evidence type="ECO:0000256" key="8">
    <source>
        <dbReference type="HAMAP-Rule" id="MF_00056"/>
    </source>
</evidence>
<dbReference type="UniPathway" id="UPA00357">
    <property type="reaction ID" value="UER00474"/>
</dbReference>
<dbReference type="GO" id="GO:0019294">
    <property type="term" value="P:keto-3-deoxy-D-manno-octulosonic acid biosynthetic process"/>
    <property type="evidence" value="ECO:0007669"/>
    <property type="project" value="UniProtKB-UniRule"/>
</dbReference>
<evidence type="ECO:0000256" key="3">
    <source>
        <dbReference type="ARBA" id="ARBA00004845"/>
    </source>
</evidence>
<dbReference type="Pfam" id="PF00793">
    <property type="entry name" value="DAHP_synth_1"/>
    <property type="match status" value="1"/>
</dbReference>
<keyword evidence="8" id="KW-0448">Lipopolysaccharide biosynthesis</keyword>
<keyword evidence="6 8" id="KW-0808">Transferase</keyword>
<dbReference type="UniPathway" id="UPA00030"/>
<comment type="pathway">
    <text evidence="3 8">Carbohydrate biosynthesis; 3-deoxy-D-manno-octulosonate biosynthesis; 3-deoxy-D-manno-octulosonate from D-ribulose 5-phosphate: step 2/3.</text>
</comment>
<dbReference type="AlphaFoldDB" id="D6ZZ38"/>
<evidence type="ECO:0000256" key="5">
    <source>
        <dbReference type="ARBA" id="ARBA00022490"/>
    </source>
</evidence>
<evidence type="ECO:0000259" key="9">
    <source>
        <dbReference type="Pfam" id="PF00793"/>
    </source>
</evidence>
<gene>
    <name evidence="8" type="primary">kdsA</name>
    <name evidence="10" type="ordered locus">Snov_1871</name>
</gene>
<dbReference type="OrthoDB" id="9776934at2"/>
<organism evidence="10 11">
    <name type="scientific">Ancylobacter novellus (strain ATCC 8093 / DSM 506 / JCM 20403 / CCM 1077 / IAM 12100 / NBRC 12443 / NCIMB 10456)</name>
    <name type="common">Starkeya novella</name>
    <dbReference type="NCBI Taxonomy" id="639283"/>
    <lineage>
        <taxon>Bacteria</taxon>
        <taxon>Pseudomonadati</taxon>
        <taxon>Pseudomonadota</taxon>
        <taxon>Alphaproteobacteria</taxon>
        <taxon>Hyphomicrobiales</taxon>
        <taxon>Xanthobacteraceae</taxon>
        <taxon>Ancylobacter</taxon>
    </lineage>
</organism>
<dbReference type="eggNOG" id="COG2877">
    <property type="taxonomic scope" value="Bacteria"/>
</dbReference>
<proteinExistence type="inferred from homology"/>
<protein>
    <recommendedName>
        <fullName evidence="8">2-dehydro-3-deoxyphosphooctonate aldolase</fullName>
        <ecNumber evidence="8">2.5.1.55</ecNumber>
    </recommendedName>
    <alternativeName>
        <fullName evidence="8">3-deoxy-D-manno-octulosonic acid 8-phosphate synthase</fullName>
    </alternativeName>
    <alternativeName>
        <fullName evidence="8">KDO-8-phosphate synthase</fullName>
        <shortName evidence="8">KDO 8-P synthase</shortName>
        <shortName evidence="8">KDOPS</shortName>
    </alternativeName>
    <alternativeName>
        <fullName evidence="8">Phospho-2-dehydro-3-deoxyoctonate aldolase</fullName>
    </alternativeName>
</protein>
<evidence type="ECO:0000313" key="11">
    <source>
        <dbReference type="Proteomes" id="UP000006633"/>
    </source>
</evidence>
<sequence length="286" mass="30198">MSVSANPIVTIGEANSAQVSFGNHLPLALIAGPCQMESREHALECAAAIKEIAQRRGAGVVFKTSFDKANRTSIKGQRGMGLKAALPVFAEIREKYGMPVLTDVHEHEQCAPVAEVVDVLQIPAFLCRQTDLLIAAAATGRTVNVKKGQFLAPWDMKNVVAKLTESGNANVLVTERGVSFGYNTLVTDMRALPIMAETTGAPVIFDATHSVQQPGGQGTSSGGQREFVPVLARAAVAVGVAGVFIETHPDPDKAPSDGPNMVPLNQFEDLVAKLQAFDRVAKGGSN</sequence>
<reference evidence="10 11" key="1">
    <citation type="journal article" date="2012" name="Stand. Genomic Sci.">
        <title>Complete genome sequence of the facultatively chemolithoautotrophic and methylotrophic alpha Proteobacterium Starkeya novella type strain (ATCC 8093(T)).</title>
        <authorList>
            <person name="Kappler U."/>
            <person name="Davenport K."/>
            <person name="Beatson S."/>
            <person name="Lucas S."/>
            <person name="Lapidus A."/>
            <person name="Copeland A."/>
            <person name="Berry K.W."/>
            <person name="Glavina Del Rio T."/>
            <person name="Hammon N."/>
            <person name="Dalin E."/>
            <person name="Tice H."/>
            <person name="Pitluck S."/>
            <person name="Richardson P."/>
            <person name="Bruce D."/>
            <person name="Goodwin L.A."/>
            <person name="Han C."/>
            <person name="Tapia R."/>
            <person name="Detter J.C."/>
            <person name="Chang Y.J."/>
            <person name="Jeffries C.D."/>
            <person name="Land M."/>
            <person name="Hauser L."/>
            <person name="Kyrpides N.C."/>
            <person name="Goker M."/>
            <person name="Ivanova N."/>
            <person name="Klenk H.P."/>
            <person name="Woyke T."/>
        </authorList>
    </citation>
    <scope>NUCLEOTIDE SEQUENCE [LARGE SCALE GENOMIC DNA]</scope>
    <source>
        <strain evidence="11">ATCC 8093 / DSM 506 / JCM 20403 / CCM 1077 / IAM 12100 / NBRC 12443 / NCIMB 10456</strain>
    </source>
</reference>
<accession>D6ZZ38</accession>
<dbReference type="InterPro" id="IPR013785">
    <property type="entry name" value="Aldolase_TIM"/>
</dbReference>
<comment type="catalytic activity">
    <reaction evidence="7 8">
        <text>D-arabinose 5-phosphate + phosphoenolpyruvate + H2O = 3-deoxy-alpha-D-manno-2-octulosonate-8-phosphate + phosphate</text>
        <dbReference type="Rhea" id="RHEA:14053"/>
        <dbReference type="ChEBI" id="CHEBI:15377"/>
        <dbReference type="ChEBI" id="CHEBI:43474"/>
        <dbReference type="ChEBI" id="CHEBI:57693"/>
        <dbReference type="ChEBI" id="CHEBI:58702"/>
        <dbReference type="ChEBI" id="CHEBI:85985"/>
        <dbReference type="EC" id="2.5.1.55"/>
    </reaction>
</comment>
<dbReference type="InterPro" id="IPR006218">
    <property type="entry name" value="DAHP1/KDSA"/>
</dbReference>
<evidence type="ECO:0000256" key="1">
    <source>
        <dbReference type="ARBA" id="ARBA00004496"/>
    </source>
</evidence>
<feature type="domain" description="DAHP synthetase I/KDSA" evidence="9">
    <location>
        <begin position="15"/>
        <end position="275"/>
    </location>
</feature>
<dbReference type="EMBL" id="CP002026">
    <property type="protein sequence ID" value="ADH89174.1"/>
    <property type="molecule type" value="Genomic_DNA"/>
</dbReference>
<dbReference type="InterPro" id="IPR006269">
    <property type="entry name" value="KDO8P_synthase"/>
</dbReference>
<dbReference type="Proteomes" id="UP000006633">
    <property type="component" value="Chromosome"/>
</dbReference>
<evidence type="ECO:0000313" key="10">
    <source>
        <dbReference type="EMBL" id="ADH89174.1"/>
    </source>
</evidence>
<dbReference type="HAMAP" id="MF_00056">
    <property type="entry name" value="KDO8P_synth"/>
    <property type="match status" value="1"/>
</dbReference>
<dbReference type="EC" id="2.5.1.55" evidence="8"/>
<comment type="similarity">
    <text evidence="4 8">Belongs to the KdsA family.</text>
</comment>
<dbReference type="GO" id="GO:0005737">
    <property type="term" value="C:cytoplasm"/>
    <property type="evidence" value="ECO:0007669"/>
    <property type="project" value="UniProtKB-SubCell"/>
</dbReference>
<keyword evidence="5 8" id="KW-0963">Cytoplasm</keyword>
<dbReference type="NCBIfam" id="NF003543">
    <property type="entry name" value="PRK05198.1"/>
    <property type="match status" value="1"/>
</dbReference>
<comment type="subcellular location">
    <subcellularLocation>
        <location evidence="1 8">Cytoplasm</location>
    </subcellularLocation>
</comment>